<reference evidence="2 3" key="1">
    <citation type="submission" date="2018-06" db="EMBL/GenBank/DDBJ databases">
        <authorList>
            <consortium name="Pathogen Informatics"/>
            <person name="Doyle S."/>
        </authorList>
    </citation>
    <scope>NUCLEOTIDE SEQUENCE [LARGE SCALE GENOMIC DNA]</scope>
    <source>
        <strain evidence="2 3">NCTC8009</strain>
    </source>
</reference>
<dbReference type="EMBL" id="UARW01000010">
    <property type="protein sequence ID" value="SQD01514.1"/>
    <property type="molecule type" value="Genomic_DNA"/>
</dbReference>
<sequence length="71" mass="8296">MYSRSVFVWFVVGGFFGDGYILLLVKSMRVRFNGSHRQRSYQLTFASKSTLFRIPKLNIHAMQFGDSLDNR</sequence>
<accession>A0A2X3K3G7</accession>
<keyword evidence="1" id="KW-1133">Transmembrane helix</keyword>
<gene>
    <name evidence="2" type="ORF">NCTC8009_01945</name>
</gene>
<name>A0A2X3K3G7_ECOLX</name>
<evidence type="ECO:0000256" key="1">
    <source>
        <dbReference type="SAM" id="Phobius"/>
    </source>
</evidence>
<evidence type="ECO:0000313" key="3">
    <source>
        <dbReference type="Proteomes" id="UP000250991"/>
    </source>
</evidence>
<proteinExistence type="predicted"/>
<evidence type="ECO:0000313" key="2">
    <source>
        <dbReference type="EMBL" id="SQD01514.1"/>
    </source>
</evidence>
<feature type="transmembrane region" description="Helical" evidence="1">
    <location>
        <begin position="6"/>
        <end position="25"/>
    </location>
</feature>
<organism evidence="2 3">
    <name type="scientific">Escherichia coli</name>
    <dbReference type="NCBI Taxonomy" id="562"/>
    <lineage>
        <taxon>Bacteria</taxon>
        <taxon>Pseudomonadati</taxon>
        <taxon>Pseudomonadota</taxon>
        <taxon>Gammaproteobacteria</taxon>
        <taxon>Enterobacterales</taxon>
        <taxon>Enterobacteriaceae</taxon>
        <taxon>Escherichia</taxon>
    </lineage>
</organism>
<dbReference type="Proteomes" id="UP000250991">
    <property type="component" value="Unassembled WGS sequence"/>
</dbReference>
<dbReference type="AlphaFoldDB" id="A0A2X3K3G7"/>
<keyword evidence="1" id="KW-0472">Membrane</keyword>
<keyword evidence="1" id="KW-0812">Transmembrane</keyword>
<protein>
    <submittedName>
        <fullName evidence="2">Uncharacterized protein</fullName>
    </submittedName>
</protein>